<gene>
    <name evidence="2" type="ORF">ELE36_15430</name>
</gene>
<sequence length="90" mass="10063">MKPEAQQALHEIRSLKRMGDYIRCARAELASDPENSQLSTFIALMERLLAQEQARLCSVCSDPNSDHVHAGSESKSRLQQHAATGYDARH</sequence>
<dbReference type="Proteomes" id="UP000291562">
    <property type="component" value="Chromosome"/>
</dbReference>
<protein>
    <submittedName>
        <fullName evidence="2">Uncharacterized protein</fullName>
    </submittedName>
</protein>
<accession>A0A411HMI0</accession>
<evidence type="ECO:0000256" key="1">
    <source>
        <dbReference type="SAM" id="MobiDB-lite"/>
    </source>
</evidence>
<evidence type="ECO:0000313" key="3">
    <source>
        <dbReference type="Proteomes" id="UP000291562"/>
    </source>
</evidence>
<dbReference type="EMBL" id="CP035704">
    <property type="protein sequence ID" value="QBB71637.1"/>
    <property type="molecule type" value="Genomic_DNA"/>
</dbReference>
<keyword evidence="3" id="KW-1185">Reference proteome</keyword>
<dbReference type="OrthoDB" id="5962533at2"/>
<organism evidence="2 3">
    <name type="scientific">Pseudolysobacter antarcticus</name>
    <dbReference type="NCBI Taxonomy" id="2511995"/>
    <lineage>
        <taxon>Bacteria</taxon>
        <taxon>Pseudomonadati</taxon>
        <taxon>Pseudomonadota</taxon>
        <taxon>Gammaproteobacteria</taxon>
        <taxon>Lysobacterales</taxon>
        <taxon>Rhodanobacteraceae</taxon>
        <taxon>Pseudolysobacter</taxon>
    </lineage>
</organism>
<feature type="region of interest" description="Disordered" evidence="1">
    <location>
        <begin position="61"/>
        <end position="90"/>
    </location>
</feature>
<evidence type="ECO:0000313" key="2">
    <source>
        <dbReference type="EMBL" id="QBB71637.1"/>
    </source>
</evidence>
<name>A0A411HMI0_9GAMM</name>
<dbReference type="KEGG" id="xbc:ELE36_15430"/>
<feature type="compositionally biased region" description="Basic and acidic residues" evidence="1">
    <location>
        <begin position="64"/>
        <end position="76"/>
    </location>
</feature>
<proteinExistence type="predicted"/>
<reference evidence="2 3" key="1">
    <citation type="submission" date="2019-01" db="EMBL/GenBank/DDBJ databases">
        <title>Pseudolysobacter antarctica gen. nov., sp. nov., isolated from Fildes Peninsula, Antarctica.</title>
        <authorList>
            <person name="Wei Z."/>
            <person name="Peng F."/>
        </authorList>
    </citation>
    <scope>NUCLEOTIDE SEQUENCE [LARGE SCALE GENOMIC DNA]</scope>
    <source>
        <strain evidence="2 3">AQ6-296</strain>
    </source>
</reference>
<dbReference type="RefSeq" id="WP_129834835.1">
    <property type="nucleotide sequence ID" value="NZ_CP035704.1"/>
</dbReference>
<dbReference type="AlphaFoldDB" id="A0A411HMI0"/>